<evidence type="ECO:0000313" key="16">
    <source>
        <dbReference type="Proteomes" id="UP000320333"/>
    </source>
</evidence>
<evidence type="ECO:0000256" key="10">
    <source>
        <dbReference type="SAM" id="Coils"/>
    </source>
</evidence>
<name>A0A507FI28_9FUNG</name>
<keyword evidence="9 12" id="KW-0472">Membrane</keyword>
<keyword evidence="7" id="KW-0333">Golgi apparatus</keyword>
<feature type="coiled-coil region" evidence="10">
    <location>
        <begin position="338"/>
        <end position="372"/>
    </location>
</feature>
<evidence type="ECO:0000259" key="14">
    <source>
        <dbReference type="Pfam" id="PF25398"/>
    </source>
</evidence>
<feature type="coiled-coil region" evidence="10">
    <location>
        <begin position="83"/>
        <end position="110"/>
    </location>
</feature>
<feature type="transmembrane region" description="Helical" evidence="12">
    <location>
        <begin position="697"/>
        <end position="717"/>
    </location>
</feature>
<evidence type="ECO:0000256" key="12">
    <source>
        <dbReference type="SAM" id="Phobius"/>
    </source>
</evidence>
<evidence type="ECO:0000256" key="9">
    <source>
        <dbReference type="ARBA" id="ARBA00023136"/>
    </source>
</evidence>
<feature type="coiled-coil region" evidence="10">
    <location>
        <begin position="551"/>
        <end position="585"/>
    </location>
</feature>
<evidence type="ECO:0000256" key="8">
    <source>
        <dbReference type="ARBA" id="ARBA00023054"/>
    </source>
</evidence>
<dbReference type="Pfam" id="PF25398">
    <property type="entry name" value="CUX1_N"/>
    <property type="match status" value="1"/>
</dbReference>
<evidence type="ECO:0000256" key="1">
    <source>
        <dbReference type="ARBA" id="ARBA00004409"/>
    </source>
</evidence>
<comment type="caution">
    <text evidence="15">The sequence shown here is derived from an EMBL/GenBank/DDBJ whole genome shotgun (WGS) entry which is preliminary data.</text>
</comment>
<evidence type="ECO:0000256" key="4">
    <source>
        <dbReference type="ARBA" id="ARBA00022448"/>
    </source>
</evidence>
<dbReference type="GO" id="GO:0006891">
    <property type="term" value="P:intra-Golgi vesicle-mediated transport"/>
    <property type="evidence" value="ECO:0007669"/>
    <property type="project" value="InterPro"/>
</dbReference>
<keyword evidence="4" id="KW-0813">Transport</keyword>
<dbReference type="STRING" id="246404.A0A507FI28"/>
<evidence type="ECO:0000313" key="15">
    <source>
        <dbReference type="EMBL" id="TPX75953.1"/>
    </source>
</evidence>
<evidence type="ECO:0000256" key="7">
    <source>
        <dbReference type="ARBA" id="ARBA00023034"/>
    </source>
</evidence>
<evidence type="ECO:0000256" key="3">
    <source>
        <dbReference type="ARBA" id="ARBA00018691"/>
    </source>
</evidence>
<dbReference type="EMBL" id="QEAP01000062">
    <property type="protein sequence ID" value="TPX75953.1"/>
    <property type="molecule type" value="Genomic_DNA"/>
</dbReference>
<evidence type="ECO:0000256" key="11">
    <source>
        <dbReference type="SAM" id="MobiDB-lite"/>
    </source>
</evidence>
<organism evidence="15 16">
    <name type="scientific">Chytriomyces confervae</name>
    <dbReference type="NCBI Taxonomy" id="246404"/>
    <lineage>
        <taxon>Eukaryota</taxon>
        <taxon>Fungi</taxon>
        <taxon>Fungi incertae sedis</taxon>
        <taxon>Chytridiomycota</taxon>
        <taxon>Chytridiomycota incertae sedis</taxon>
        <taxon>Chytridiomycetes</taxon>
        <taxon>Chytridiales</taxon>
        <taxon>Chytriomycetaceae</taxon>
        <taxon>Chytriomyces</taxon>
    </lineage>
</organism>
<evidence type="ECO:0000256" key="6">
    <source>
        <dbReference type="ARBA" id="ARBA00022989"/>
    </source>
</evidence>
<comment type="similarity">
    <text evidence="2">Belongs to the CASP family.</text>
</comment>
<dbReference type="OrthoDB" id="10257567at2759"/>
<dbReference type="GO" id="GO:0000139">
    <property type="term" value="C:Golgi membrane"/>
    <property type="evidence" value="ECO:0007669"/>
    <property type="project" value="UniProtKB-SubCell"/>
</dbReference>
<protein>
    <recommendedName>
        <fullName evidence="3">Protein CASP</fullName>
    </recommendedName>
</protein>
<evidence type="ECO:0000259" key="13">
    <source>
        <dbReference type="Pfam" id="PF08172"/>
    </source>
</evidence>
<keyword evidence="6 12" id="KW-1133">Transmembrane helix</keyword>
<keyword evidence="16" id="KW-1185">Reference proteome</keyword>
<reference evidence="15 16" key="1">
    <citation type="journal article" date="2019" name="Sci. Rep.">
        <title>Comparative genomics of chytrid fungi reveal insights into the obligate biotrophic and pathogenic lifestyle of Synchytrium endobioticum.</title>
        <authorList>
            <person name="van de Vossenberg B.T.L.H."/>
            <person name="Warris S."/>
            <person name="Nguyen H.D.T."/>
            <person name="van Gent-Pelzer M.P.E."/>
            <person name="Joly D.L."/>
            <person name="van de Geest H.C."/>
            <person name="Bonants P.J.M."/>
            <person name="Smith D.S."/>
            <person name="Levesque C.A."/>
            <person name="van der Lee T.A.J."/>
        </authorList>
    </citation>
    <scope>NUCLEOTIDE SEQUENCE [LARGE SCALE GENOMIC DNA]</scope>
    <source>
        <strain evidence="15 16">CBS 675.73</strain>
    </source>
</reference>
<dbReference type="AlphaFoldDB" id="A0A507FI28"/>
<keyword evidence="8 10" id="KW-0175">Coiled coil</keyword>
<keyword evidence="5 12" id="KW-0812">Transmembrane</keyword>
<dbReference type="PANTHER" id="PTHR14043">
    <property type="entry name" value="CCAAT DISPLACEMENT PROTEIN-RELATED"/>
    <property type="match status" value="1"/>
</dbReference>
<dbReference type="Proteomes" id="UP000320333">
    <property type="component" value="Unassembled WGS sequence"/>
</dbReference>
<dbReference type="Pfam" id="PF08172">
    <property type="entry name" value="CASP_C"/>
    <property type="match status" value="1"/>
</dbReference>
<sequence>MDSRPPNDEKQNNNDLSVGIPDASESIQAALRAWNAINLTDLQKLLDSQGLEIVENQKESNRTKKKLSDLTKDFKKIPDEEKLVQFKSLLKAYQQEIDSITKRSKSAESAFLSLYKHLAEAPDPAPLISSLSDHPALVDQVAVLELENKKLKAELKESEDVLRNAKDDDSKIGVLKTRLSSYEQKLEDMVSQKVLEKEIEIKQATDEKIRIYKETEYSLQRQLNHMKDQLSNLQSSHDVTQAKLVDYSSQYDQEVATKLGELEIVVADLDRANQRAAQISRENDQLKSELAILRGDAGAVHAAAHVRHDLQDPVILQRKIKAQDVEISQLLEDLDKCKVRLNERESISKRRINELERELAVKKLDVEQMSEKLLQFEDYERIKRELVVMKKIEFSETERDGLWDEAPESSDVTQSLEKLLMDKNKRLQVEISGLKDSLDSNTANFAQSIQDLEHLKLQCDTQKGLISKLEEDLFNLNSILASSAGKAPTTQNQLGSGADGLDIDPLSQINVRSSIANQPDLVPVLGSNVNPISTIEAQQTHANNTSNSSIVPILASQRDRYRQRNAELEEQIKAHSASITDLKYNIESLKSDNVKLYEKLRYAESFQTKGESATASPGPAGSHAVSIAVPSSSAATRRNVGGDDIQNRYNTLYETTLDPFQRFARIEQASRVQKLNPAEKAALVFTRILVGNKYTRVGFVVYSVLLHLLVFATLYLLSQWEECRHDHGVSECNNASGTRVNEEGSGLQCMDGHGEAPVNLPAADADADGQTHERACQNSLKVDRSHQ</sequence>
<dbReference type="InterPro" id="IPR012955">
    <property type="entry name" value="CASP_C"/>
</dbReference>
<feature type="coiled-coil region" evidence="10">
    <location>
        <begin position="262"/>
        <end position="296"/>
    </location>
</feature>
<feature type="domain" description="CASP C-terminal" evidence="13">
    <location>
        <begin position="450"/>
        <end position="718"/>
    </location>
</feature>
<feature type="region of interest" description="Disordered" evidence="11">
    <location>
        <begin position="1"/>
        <end position="21"/>
    </location>
</feature>
<feature type="domain" description="Cux N-terminal" evidence="14">
    <location>
        <begin position="23"/>
        <end position="133"/>
    </location>
</feature>
<feature type="coiled-coil region" evidence="10">
    <location>
        <begin position="141"/>
        <end position="168"/>
    </location>
</feature>
<dbReference type="PANTHER" id="PTHR14043:SF2">
    <property type="entry name" value="HOMEOBOX PROTEIN CUT"/>
    <property type="match status" value="1"/>
</dbReference>
<comment type="subcellular location">
    <subcellularLocation>
        <location evidence="1">Golgi apparatus membrane</location>
        <topology evidence="1">Single-pass type IV membrane protein</topology>
    </subcellularLocation>
</comment>
<dbReference type="InterPro" id="IPR057476">
    <property type="entry name" value="Cux_N"/>
</dbReference>
<evidence type="ECO:0000256" key="5">
    <source>
        <dbReference type="ARBA" id="ARBA00022692"/>
    </source>
</evidence>
<feature type="compositionally biased region" description="Basic and acidic residues" evidence="11">
    <location>
        <begin position="1"/>
        <end position="12"/>
    </location>
</feature>
<proteinExistence type="inferred from homology"/>
<gene>
    <name evidence="15" type="ORF">CcCBS67573_g02764</name>
</gene>
<accession>A0A507FI28</accession>
<evidence type="ECO:0000256" key="2">
    <source>
        <dbReference type="ARBA" id="ARBA00006415"/>
    </source>
</evidence>